<dbReference type="OrthoDB" id="3357985at2759"/>
<dbReference type="Gene3D" id="3.30.710.10">
    <property type="entry name" value="Potassium Channel Kv1.1, Chain A"/>
    <property type="match status" value="1"/>
</dbReference>
<proteinExistence type="predicted"/>
<dbReference type="AlphaFoldDB" id="A0A9P6HGU0"/>
<evidence type="ECO:0000313" key="3">
    <source>
        <dbReference type="Proteomes" id="UP000736335"/>
    </source>
</evidence>
<comment type="caution">
    <text evidence="2">The sequence shown here is derived from an EMBL/GenBank/DDBJ whole genome shotgun (WGS) entry which is preliminary data.</text>
</comment>
<dbReference type="Pfam" id="PF00651">
    <property type="entry name" value="BTB"/>
    <property type="match status" value="1"/>
</dbReference>
<organism evidence="2 3">
    <name type="scientific">Thelephora terrestris</name>
    <dbReference type="NCBI Taxonomy" id="56493"/>
    <lineage>
        <taxon>Eukaryota</taxon>
        <taxon>Fungi</taxon>
        <taxon>Dikarya</taxon>
        <taxon>Basidiomycota</taxon>
        <taxon>Agaricomycotina</taxon>
        <taxon>Agaricomycetes</taxon>
        <taxon>Thelephorales</taxon>
        <taxon>Thelephoraceae</taxon>
        <taxon>Thelephora</taxon>
    </lineage>
</organism>
<reference evidence="2" key="1">
    <citation type="journal article" date="2020" name="Nat. Commun.">
        <title>Large-scale genome sequencing of mycorrhizal fungi provides insights into the early evolution of symbiotic traits.</title>
        <authorList>
            <person name="Miyauchi S."/>
            <person name="Kiss E."/>
            <person name="Kuo A."/>
            <person name="Drula E."/>
            <person name="Kohler A."/>
            <person name="Sanchez-Garcia M."/>
            <person name="Morin E."/>
            <person name="Andreopoulos B."/>
            <person name="Barry K.W."/>
            <person name="Bonito G."/>
            <person name="Buee M."/>
            <person name="Carver A."/>
            <person name="Chen C."/>
            <person name="Cichocki N."/>
            <person name="Clum A."/>
            <person name="Culley D."/>
            <person name="Crous P.W."/>
            <person name="Fauchery L."/>
            <person name="Girlanda M."/>
            <person name="Hayes R.D."/>
            <person name="Keri Z."/>
            <person name="LaButti K."/>
            <person name="Lipzen A."/>
            <person name="Lombard V."/>
            <person name="Magnuson J."/>
            <person name="Maillard F."/>
            <person name="Murat C."/>
            <person name="Nolan M."/>
            <person name="Ohm R.A."/>
            <person name="Pangilinan J."/>
            <person name="Pereira M.F."/>
            <person name="Perotto S."/>
            <person name="Peter M."/>
            <person name="Pfister S."/>
            <person name="Riley R."/>
            <person name="Sitrit Y."/>
            <person name="Stielow J.B."/>
            <person name="Szollosi G."/>
            <person name="Zifcakova L."/>
            <person name="Stursova M."/>
            <person name="Spatafora J.W."/>
            <person name="Tedersoo L."/>
            <person name="Vaario L.M."/>
            <person name="Yamada A."/>
            <person name="Yan M."/>
            <person name="Wang P."/>
            <person name="Xu J."/>
            <person name="Bruns T."/>
            <person name="Baldrian P."/>
            <person name="Vilgalys R."/>
            <person name="Dunand C."/>
            <person name="Henrissat B."/>
            <person name="Grigoriev I.V."/>
            <person name="Hibbett D."/>
            <person name="Nagy L.G."/>
            <person name="Martin F.M."/>
        </authorList>
    </citation>
    <scope>NUCLEOTIDE SEQUENCE</scope>
    <source>
        <strain evidence="2">UH-Tt-Lm1</strain>
    </source>
</reference>
<protein>
    <recommendedName>
        <fullName evidence="1">BTB domain-containing protein</fullName>
    </recommendedName>
</protein>
<reference evidence="2" key="2">
    <citation type="submission" date="2020-11" db="EMBL/GenBank/DDBJ databases">
        <authorList>
            <consortium name="DOE Joint Genome Institute"/>
            <person name="Kuo A."/>
            <person name="Miyauchi S."/>
            <person name="Kiss E."/>
            <person name="Drula E."/>
            <person name="Kohler A."/>
            <person name="Sanchez-Garcia M."/>
            <person name="Andreopoulos B."/>
            <person name="Barry K.W."/>
            <person name="Bonito G."/>
            <person name="Buee M."/>
            <person name="Carver A."/>
            <person name="Chen C."/>
            <person name="Cichocki N."/>
            <person name="Clum A."/>
            <person name="Culley D."/>
            <person name="Crous P.W."/>
            <person name="Fauchery L."/>
            <person name="Girlanda M."/>
            <person name="Hayes R."/>
            <person name="Keri Z."/>
            <person name="Labutti K."/>
            <person name="Lipzen A."/>
            <person name="Lombard V."/>
            <person name="Magnuson J."/>
            <person name="Maillard F."/>
            <person name="Morin E."/>
            <person name="Murat C."/>
            <person name="Nolan M."/>
            <person name="Ohm R."/>
            <person name="Pangilinan J."/>
            <person name="Pereira M."/>
            <person name="Perotto S."/>
            <person name="Peter M."/>
            <person name="Riley R."/>
            <person name="Sitrit Y."/>
            <person name="Stielow B."/>
            <person name="Szollosi G."/>
            <person name="Zifcakova L."/>
            <person name="Stursova M."/>
            <person name="Spatafora J.W."/>
            <person name="Tedersoo L."/>
            <person name="Vaario L.-M."/>
            <person name="Yamada A."/>
            <person name="Yan M."/>
            <person name="Wang P."/>
            <person name="Xu J."/>
            <person name="Bruns T."/>
            <person name="Baldrian P."/>
            <person name="Vilgalys R."/>
            <person name="Henrissat B."/>
            <person name="Grigoriev I.V."/>
            <person name="Hibbett D."/>
            <person name="Nagy L.G."/>
            <person name="Martin F.M."/>
        </authorList>
    </citation>
    <scope>NUCLEOTIDE SEQUENCE</scope>
    <source>
        <strain evidence="2">UH-Tt-Lm1</strain>
    </source>
</reference>
<dbReference type="CDD" id="cd18186">
    <property type="entry name" value="BTB_POZ_ZBTB_KLHL-like"/>
    <property type="match status" value="1"/>
</dbReference>
<gene>
    <name evidence="2" type="ORF">BJ322DRAFT_1192737</name>
</gene>
<accession>A0A9P6HGU0</accession>
<dbReference type="EMBL" id="WIUZ02000007">
    <property type="protein sequence ID" value="KAF9785092.1"/>
    <property type="molecule type" value="Genomic_DNA"/>
</dbReference>
<dbReference type="SUPFAM" id="SSF54695">
    <property type="entry name" value="POZ domain"/>
    <property type="match status" value="1"/>
</dbReference>
<dbReference type="InterPro" id="IPR000210">
    <property type="entry name" value="BTB/POZ_dom"/>
</dbReference>
<keyword evidence="3" id="KW-1185">Reference proteome</keyword>
<dbReference type="InterPro" id="IPR011333">
    <property type="entry name" value="SKP1/BTB/POZ_sf"/>
</dbReference>
<feature type="domain" description="BTB" evidence="1">
    <location>
        <begin position="13"/>
        <end position="87"/>
    </location>
</feature>
<dbReference type="Proteomes" id="UP000736335">
    <property type="component" value="Unassembled WGS sequence"/>
</dbReference>
<name>A0A9P6HGU0_9AGAM</name>
<evidence type="ECO:0000259" key="1">
    <source>
        <dbReference type="PROSITE" id="PS50097"/>
    </source>
</evidence>
<dbReference type="PROSITE" id="PS50097">
    <property type="entry name" value="BTB"/>
    <property type="match status" value="1"/>
</dbReference>
<sequence>MSDPPYTFDSPDADIILRAPLHPDDPESKEFRDFHTHKAILSAASIVFRDMFSVPQPRRAAEGDNDLLVVYVVEPAGAFEAFLRLIYPIEPPVIGSLQIMANGVHTRLKQTLVLPSFLKSDPIRVYAIACRMDLDEEAYLAIQRTYRIDIVRDISLPLLQAMTAEMYNRLLKSHAARREQLLSVVYQSLHPKCEGKAVCGPRFYAILRKQIRLAIWEKLFLDRQRPDSYFPSSKGLKSVCGLGFSCRLSARVISSYFTRILDGVEKLGQAPDH</sequence>
<evidence type="ECO:0000313" key="2">
    <source>
        <dbReference type="EMBL" id="KAF9785092.1"/>
    </source>
</evidence>